<accession>A0A6J5NUQ2</accession>
<proteinExistence type="predicted"/>
<protein>
    <submittedName>
        <fullName evidence="1">Uncharacterized protein</fullName>
    </submittedName>
</protein>
<dbReference type="EMBL" id="LR796734">
    <property type="protein sequence ID" value="CAB4162733.1"/>
    <property type="molecule type" value="Genomic_DNA"/>
</dbReference>
<name>A0A6J5NUQ2_9CAUD</name>
<evidence type="ECO:0000313" key="1">
    <source>
        <dbReference type="EMBL" id="CAB4162733.1"/>
    </source>
</evidence>
<organism evidence="1">
    <name type="scientific">uncultured Caudovirales phage</name>
    <dbReference type="NCBI Taxonomy" id="2100421"/>
    <lineage>
        <taxon>Viruses</taxon>
        <taxon>Duplodnaviria</taxon>
        <taxon>Heunggongvirae</taxon>
        <taxon>Uroviricota</taxon>
        <taxon>Caudoviricetes</taxon>
        <taxon>Peduoviridae</taxon>
        <taxon>Maltschvirus</taxon>
        <taxon>Maltschvirus maltsch</taxon>
    </lineage>
</organism>
<gene>
    <name evidence="1" type="ORF">UFOVP787_101</name>
</gene>
<sequence>MPSVEKTVECDISDFDDYDLIREIKFRGLEDEFQSNDLNSFSDHDLCDELEDRGFIVLSENGYDNELQYLYSTWLTCSKESFEEELKKFFRRNLNVI</sequence>
<reference evidence="1" key="1">
    <citation type="submission" date="2020-04" db="EMBL/GenBank/DDBJ databases">
        <authorList>
            <person name="Chiriac C."/>
            <person name="Salcher M."/>
            <person name="Ghai R."/>
            <person name="Kavagutti S V."/>
        </authorList>
    </citation>
    <scope>NUCLEOTIDE SEQUENCE</scope>
</reference>